<evidence type="ECO:0000256" key="1">
    <source>
        <dbReference type="SAM" id="Phobius"/>
    </source>
</evidence>
<organism evidence="2 3">
    <name type="scientific">Glutamicibacter uratoxydans</name>
    <name type="common">Arthrobacter uratoxydans</name>
    <dbReference type="NCBI Taxonomy" id="43667"/>
    <lineage>
        <taxon>Bacteria</taxon>
        <taxon>Bacillati</taxon>
        <taxon>Actinomycetota</taxon>
        <taxon>Actinomycetes</taxon>
        <taxon>Micrococcales</taxon>
        <taxon>Micrococcaceae</taxon>
        <taxon>Glutamicibacter</taxon>
    </lineage>
</organism>
<reference evidence="2 3" key="1">
    <citation type="submission" date="2019-06" db="EMBL/GenBank/DDBJ databases">
        <title>Whole genome shotgun sequence of Glutamicibacter uratoxydans NBRC 15515.</title>
        <authorList>
            <person name="Hosoyama A."/>
            <person name="Uohara A."/>
            <person name="Ohji S."/>
            <person name="Ichikawa N."/>
        </authorList>
    </citation>
    <scope>NUCLEOTIDE SEQUENCE [LARGE SCALE GENOMIC DNA]</scope>
    <source>
        <strain evidence="2 3">NBRC 15515</strain>
    </source>
</reference>
<dbReference type="Proteomes" id="UP000316612">
    <property type="component" value="Unassembled WGS sequence"/>
</dbReference>
<dbReference type="EMBL" id="BJNY01000001">
    <property type="protein sequence ID" value="GED04767.1"/>
    <property type="molecule type" value="Genomic_DNA"/>
</dbReference>
<feature type="transmembrane region" description="Helical" evidence="1">
    <location>
        <begin position="141"/>
        <end position="161"/>
    </location>
</feature>
<protein>
    <submittedName>
        <fullName evidence="2">Uncharacterized protein</fullName>
    </submittedName>
</protein>
<dbReference type="AlphaFoldDB" id="A0A4Y4DJG6"/>
<name>A0A4Y4DJG6_GLUUR</name>
<keyword evidence="1" id="KW-1133">Transmembrane helix</keyword>
<feature type="transmembrane region" description="Helical" evidence="1">
    <location>
        <begin position="21"/>
        <end position="40"/>
    </location>
</feature>
<comment type="caution">
    <text evidence="2">The sequence shown here is derived from an EMBL/GenBank/DDBJ whole genome shotgun (WGS) entry which is preliminary data.</text>
</comment>
<keyword evidence="1" id="KW-0812">Transmembrane</keyword>
<accession>A0A4Y4DJG6</accession>
<sequence>MSSSFNSTLSNSPAAPEPVPNAVKAGVAIGFFCIVAGGLVSAVTGPLDLAKGSWTAAYLVLVAGLVQYVISMQERFLQAPARNNSSLWARTLLWTGGNIMVLTGALLEFQALILIGGLALIAVLVLALLHTKGAKRAGLAWCARIIYLVVILSVPVGLFLAQR</sequence>
<keyword evidence="3" id="KW-1185">Reference proteome</keyword>
<keyword evidence="1" id="KW-0472">Membrane</keyword>
<feature type="transmembrane region" description="Helical" evidence="1">
    <location>
        <begin position="52"/>
        <end position="70"/>
    </location>
</feature>
<dbReference type="RefSeq" id="WP_141361217.1">
    <property type="nucleotide sequence ID" value="NZ_BAAAJL010000007.1"/>
</dbReference>
<feature type="transmembrane region" description="Helical" evidence="1">
    <location>
        <begin position="113"/>
        <end position="129"/>
    </location>
</feature>
<proteinExistence type="predicted"/>
<evidence type="ECO:0000313" key="2">
    <source>
        <dbReference type="EMBL" id="GED04767.1"/>
    </source>
</evidence>
<gene>
    <name evidence="2" type="ORF">AUR04nite_02990</name>
</gene>
<dbReference type="OrthoDB" id="4870475at2"/>
<evidence type="ECO:0000313" key="3">
    <source>
        <dbReference type="Proteomes" id="UP000316612"/>
    </source>
</evidence>